<dbReference type="PANTHER" id="PTHR22911">
    <property type="entry name" value="ACYL-MALONYL CONDENSING ENZYME-RELATED"/>
    <property type="match status" value="1"/>
</dbReference>
<dbReference type="EMBL" id="NPIA01000007">
    <property type="protein sequence ID" value="OZM56278.1"/>
    <property type="molecule type" value="Genomic_DNA"/>
</dbReference>
<organism evidence="10 11">
    <name type="scientific">Lottiidibacillus patelloidae</name>
    <dbReference type="NCBI Taxonomy" id="2670334"/>
    <lineage>
        <taxon>Bacteria</taxon>
        <taxon>Bacillati</taxon>
        <taxon>Bacillota</taxon>
        <taxon>Bacilli</taxon>
        <taxon>Bacillales</taxon>
        <taxon>Bacillaceae</taxon>
        <taxon>Lottiidibacillus</taxon>
    </lineage>
</organism>
<reference evidence="11" key="1">
    <citation type="submission" date="2017-08" db="EMBL/GenBank/DDBJ databases">
        <authorList>
            <person name="Huang Z."/>
        </authorList>
    </citation>
    <scope>NUCLEOTIDE SEQUENCE [LARGE SCALE GENOMIC DNA]</scope>
    <source>
        <strain evidence="11">SA5d-4</strain>
    </source>
</reference>
<feature type="transmembrane region" description="Helical" evidence="8">
    <location>
        <begin position="114"/>
        <end position="131"/>
    </location>
</feature>
<name>A0A263BRT0_9BACI</name>
<feature type="transmembrane region" description="Helical" evidence="8">
    <location>
        <begin position="159"/>
        <end position="177"/>
    </location>
</feature>
<dbReference type="Pfam" id="PF00892">
    <property type="entry name" value="EamA"/>
    <property type="match status" value="1"/>
</dbReference>
<feature type="transmembrane region" description="Helical" evidence="8">
    <location>
        <begin position="219"/>
        <end position="240"/>
    </location>
</feature>
<dbReference type="InterPro" id="IPR000620">
    <property type="entry name" value="EamA_dom"/>
</dbReference>
<protein>
    <submittedName>
        <fullName evidence="10">Protein RarD</fullName>
    </submittedName>
</protein>
<keyword evidence="11" id="KW-1185">Reference proteome</keyword>
<dbReference type="NCBIfam" id="TIGR00688">
    <property type="entry name" value="rarD"/>
    <property type="match status" value="1"/>
</dbReference>
<evidence type="ECO:0000256" key="4">
    <source>
        <dbReference type="ARBA" id="ARBA00022475"/>
    </source>
</evidence>
<keyword evidence="5 8" id="KW-0812">Transmembrane</keyword>
<evidence type="ECO:0000259" key="9">
    <source>
        <dbReference type="Pfam" id="PF00892"/>
    </source>
</evidence>
<dbReference type="InterPro" id="IPR004626">
    <property type="entry name" value="RarD"/>
</dbReference>
<keyword evidence="3" id="KW-0813">Transport</keyword>
<gene>
    <name evidence="10" type="primary">rarD</name>
    <name evidence="10" type="ORF">CIB95_12710</name>
</gene>
<keyword evidence="7 8" id="KW-0472">Membrane</keyword>
<dbReference type="InterPro" id="IPR037185">
    <property type="entry name" value="EmrE-like"/>
</dbReference>
<reference evidence="10 11" key="2">
    <citation type="submission" date="2017-09" db="EMBL/GenBank/DDBJ databases">
        <title>Bacillus patelloidae sp. nov., isolated from the intestinal tract of a marine limpet.</title>
        <authorList>
            <person name="Liu R."/>
            <person name="Dong C."/>
            <person name="Shao Z."/>
        </authorList>
    </citation>
    <scope>NUCLEOTIDE SEQUENCE [LARGE SCALE GENOMIC DNA]</scope>
    <source>
        <strain evidence="10 11">SA5d-4</strain>
    </source>
</reference>
<keyword evidence="6 8" id="KW-1133">Transmembrane helix</keyword>
<evidence type="ECO:0000313" key="11">
    <source>
        <dbReference type="Proteomes" id="UP000217083"/>
    </source>
</evidence>
<comment type="similarity">
    <text evidence="2">Belongs to the EamA transporter family.</text>
</comment>
<feature type="transmembrane region" description="Helical" evidence="8">
    <location>
        <begin position="277"/>
        <end position="296"/>
    </location>
</feature>
<feature type="transmembrane region" description="Helical" evidence="8">
    <location>
        <begin position="84"/>
        <end position="102"/>
    </location>
</feature>
<sequence length="317" mass="35789">MNRLKSAEDKEFGLGVLYAILAYSSWGILPLYWKLVDTVPASEILMHRIFWSFFFLIFVLIITSRWAQFINEFKRITKNKISMLLILAAAILITANWFIYIWAVNNEQTVEASLGYYINPLVSVLLGVIVLKEIFAFWQGISFFIAGIGVFILTIQFGGIPWVALGLAFTFGFYGLVKKMAKLGPIVSLTIETMLMVPIALIYLSSLQITGEAAFANSSFFITVVLIGAGVITAMPLLWFAESTARIPLYMVGFFQYIAPTIQLVLAIFLFKEPFSTVHLVSFSFIWIALLLFSCAKTKPMLRLQHKMIKKKTVHTT</sequence>
<comment type="caution">
    <text evidence="10">The sequence shown here is derived from an EMBL/GenBank/DDBJ whole genome shotgun (WGS) entry which is preliminary data.</text>
</comment>
<feature type="transmembrane region" description="Helical" evidence="8">
    <location>
        <begin position="45"/>
        <end position="63"/>
    </location>
</feature>
<feature type="transmembrane region" description="Helical" evidence="8">
    <location>
        <begin position="12"/>
        <end position="33"/>
    </location>
</feature>
<evidence type="ECO:0000256" key="2">
    <source>
        <dbReference type="ARBA" id="ARBA00007362"/>
    </source>
</evidence>
<dbReference type="RefSeq" id="WP_094925737.1">
    <property type="nucleotide sequence ID" value="NZ_NPIA01000007.1"/>
</dbReference>
<feature type="transmembrane region" description="Helical" evidence="8">
    <location>
        <begin position="189"/>
        <end position="207"/>
    </location>
</feature>
<accession>A0A263BRT0</accession>
<keyword evidence="4" id="KW-1003">Cell membrane</keyword>
<evidence type="ECO:0000256" key="7">
    <source>
        <dbReference type="ARBA" id="ARBA00023136"/>
    </source>
</evidence>
<dbReference type="PANTHER" id="PTHR22911:SF137">
    <property type="entry name" value="SOLUTE CARRIER FAMILY 35 MEMBER G2-RELATED"/>
    <property type="match status" value="1"/>
</dbReference>
<feature type="transmembrane region" description="Helical" evidence="8">
    <location>
        <begin position="247"/>
        <end position="271"/>
    </location>
</feature>
<evidence type="ECO:0000256" key="8">
    <source>
        <dbReference type="SAM" id="Phobius"/>
    </source>
</evidence>
<feature type="domain" description="EamA" evidence="9">
    <location>
        <begin position="14"/>
        <end position="154"/>
    </location>
</feature>
<dbReference type="Proteomes" id="UP000217083">
    <property type="component" value="Unassembled WGS sequence"/>
</dbReference>
<comment type="subcellular location">
    <subcellularLocation>
        <location evidence="1">Cell membrane</location>
        <topology evidence="1">Multi-pass membrane protein</topology>
    </subcellularLocation>
</comment>
<evidence type="ECO:0000256" key="5">
    <source>
        <dbReference type="ARBA" id="ARBA00022692"/>
    </source>
</evidence>
<evidence type="ECO:0000256" key="3">
    <source>
        <dbReference type="ARBA" id="ARBA00022448"/>
    </source>
</evidence>
<dbReference type="GO" id="GO:0005886">
    <property type="term" value="C:plasma membrane"/>
    <property type="evidence" value="ECO:0007669"/>
    <property type="project" value="UniProtKB-SubCell"/>
</dbReference>
<evidence type="ECO:0000256" key="6">
    <source>
        <dbReference type="ARBA" id="ARBA00022989"/>
    </source>
</evidence>
<proteinExistence type="inferred from homology"/>
<evidence type="ECO:0000313" key="10">
    <source>
        <dbReference type="EMBL" id="OZM56278.1"/>
    </source>
</evidence>
<dbReference type="SUPFAM" id="SSF103481">
    <property type="entry name" value="Multidrug resistance efflux transporter EmrE"/>
    <property type="match status" value="2"/>
</dbReference>
<evidence type="ECO:0000256" key="1">
    <source>
        <dbReference type="ARBA" id="ARBA00004651"/>
    </source>
</evidence>
<dbReference type="AlphaFoldDB" id="A0A263BRT0"/>
<feature type="transmembrane region" description="Helical" evidence="8">
    <location>
        <begin position="136"/>
        <end position="153"/>
    </location>
</feature>